<feature type="binding site" evidence="4">
    <location>
        <position position="55"/>
    </location>
    <ligand>
        <name>substrate</name>
    </ligand>
</feature>
<evidence type="ECO:0000256" key="5">
    <source>
        <dbReference type="RuleBase" id="RU361279"/>
    </source>
</evidence>
<evidence type="ECO:0000313" key="6">
    <source>
        <dbReference type="EMBL" id="RFA39470.1"/>
    </source>
</evidence>
<dbReference type="GO" id="GO:0005524">
    <property type="term" value="F:ATP binding"/>
    <property type="evidence" value="ECO:0007669"/>
    <property type="project" value="UniProtKB-KW"/>
</dbReference>
<gene>
    <name evidence="6" type="ORF">CAL65_01400</name>
</gene>
<keyword evidence="5" id="KW-0479">Metal-binding</keyword>
<comment type="caution">
    <text evidence="6">The sequence shown here is derived from an EMBL/GenBank/DDBJ whole genome shotgun (WGS) entry which is preliminary data.</text>
</comment>
<dbReference type="NCBIfam" id="TIGR02727">
    <property type="entry name" value="MTHFS_bact"/>
    <property type="match status" value="1"/>
</dbReference>
<comment type="cofactor">
    <cofactor evidence="5">
        <name>Mg(2+)</name>
        <dbReference type="ChEBI" id="CHEBI:18420"/>
    </cofactor>
</comment>
<dbReference type="GO" id="GO:0046872">
    <property type="term" value="F:metal ion binding"/>
    <property type="evidence" value="ECO:0007669"/>
    <property type="project" value="UniProtKB-KW"/>
</dbReference>
<keyword evidence="2 4" id="KW-0547">Nucleotide-binding</keyword>
<dbReference type="EC" id="6.3.3.2" evidence="5"/>
<comment type="similarity">
    <text evidence="1 5">Belongs to the 5-formyltetrahydrofolate cyclo-ligase family.</text>
</comment>
<dbReference type="RefSeq" id="WP_116300570.1">
    <property type="nucleotide sequence ID" value="NZ_NFZV01000001.1"/>
</dbReference>
<evidence type="ECO:0000256" key="2">
    <source>
        <dbReference type="ARBA" id="ARBA00022741"/>
    </source>
</evidence>
<feature type="binding site" evidence="4">
    <location>
        <begin position="4"/>
        <end position="8"/>
    </location>
    <ligand>
        <name>ATP</name>
        <dbReference type="ChEBI" id="CHEBI:30616"/>
    </ligand>
</feature>
<dbReference type="GO" id="GO:0030272">
    <property type="term" value="F:5-formyltetrahydrofolate cyclo-ligase activity"/>
    <property type="evidence" value="ECO:0007669"/>
    <property type="project" value="UniProtKB-EC"/>
</dbReference>
<dbReference type="PANTHER" id="PTHR23407">
    <property type="entry name" value="ATPASE INHIBITOR/5-FORMYLTETRAHYDROFOLATE CYCLO-LIGASE"/>
    <property type="match status" value="1"/>
</dbReference>
<dbReference type="InterPro" id="IPR024185">
    <property type="entry name" value="FTHF_cligase-like_sf"/>
</dbReference>
<evidence type="ECO:0000256" key="1">
    <source>
        <dbReference type="ARBA" id="ARBA00010638"/>
    </source>
</evidence>
<reference evidence="7" key="1">
    <citation type="submission" date="2017-05" db="EMBL/GenBank/DDBJ databases">
        <authorList>
            <person name="Sharma S."/>
            <person name="Sidhu C."/>
            <person name="Pinnaka A.K."/>
        </authorList>
    </citation>
    <scope>NUCLEOTIDE SEQUENCE [LARGE SCALE GENOMIC DNA]</scope>
    <source>
        <strain evidence="7">AK93</strain>
    </source>
</reference>
<dbReference type="InterPro" id="IPR002698">
    <property type="entry name" value="FTHF_cligase"/>
</dbReference>
<evidence type="ECO:0000313" key="7">
    <source>
        <dbReference type="Proteomes" id="UP000256763"/>
    </source>
</evidence>
<name>A0A3E0X3Q4_9GAMM</name>
<keyword evidence="3 4" id="KW-0067">ATP-binding</keyword>
<evidence type="ECO:0000256" key="3">
    <source>
        <dbReference type="ARBA" id="ARBA00022840"/>
    </source>
</evidence>
<organism evidence="6 7">
    <name type="scientific">Alkalilimnicola ehrlichii</name>
    <dbReference type="NCBI Taxonomy" id="351052"/>
    <lineage>
        <taxon>Bacteria</taxon>
        <taxon>Pseudomonadati</taxon>
        <taxon>Pseudomonadota</taxon>
        <taxon>Gammaproteobacteria</taxon>
        <taxon>Chromatiales</taxon>
        <taxon>Ectothiorhodospiraceae</taxon>
        <taxon>Alkalilimnicola</taxon>
    </lineage>
</organism>
<keyword evidence="5" id="KW-0460">Magnesium</keyword>
<dbReference type="AlphaFoldDB" id="A0A3E0X3Q4"/>
<keyword evidence="6" id="KW-0436">Ligase</keyword>
<dbReference type="InterPro" id="IPR037171">
    <property type="entry name" value="NagB/RpiA_transferase-like"/>
</dbReference>
<dbReference type="GO" id="GO:0009396">
    <property type="term" value="P:folic acid-containing compound biosynthetic process"/>
    <property type="evidence" value="ECO:0007669"/>
    <property type="project" value="TreeGrafter"/>
</dbReference>
<dbReference type="Pfam" id="PF01812">
    <property type="entry name" value="5-FTHF_cyc-lig"/>
    <property type="match status" value="1"/>
</dbReference>
<dbReference type="PIRSF" id="PIRSF006806">
    <property type="entry name" value="FTHF_cligase"/>
    <property type="match status" value="1"/>
</dbReference>
<feature type="binding site" evidence="4">
    <location>
        <begin position="134"/>
        <end position="142"/>
    </location>
    <ligand>
        <name>ATP</name>
        <dbReference type="ChEBI" id="CHEBI:30616"/>
    </ligand>
</feature>
<protein>
    <recommendedName>
        <fullName evidence="5">5-formyltetrahydrofolate cyclo-ligase</fullName>
        <ecNumber evidence="5">6.3.3.2</ecNumber>
    </recommendedName>
</protein>
<dbReference type="Gene3D" id="3.40.50.10420">
    <property type="entry name" value="NagB/RpiA/CoA transferase-like"/>
    <property type="match status" value="1"/>
</dbReference>
<dbReference type="EMBL" id="NFZW01000001">
    <property type="protein sequence ID" value="RFA39470.1"/>
    <property type="molecule type" value="Genomic_DNA"/>
</dbReference>
<dbReference type="Proteomes" id="UP000256763">
    <property type="component" value="Unassembled WGS sequence"/>
</dbReference>
<sequence>MSSKFELRRHLRQRRRALSLRQRHQASQALCKRLGQSALFRRSHRIAAYWPVDGEMDVTPLIEQALRQGKRVYLPCLAGFGPGRLWFRRYRGCKEPMSPNRFGIDEPTRGERISAKQLDLVLAPLLAFDRQGNRLGMGGGFYDRTFAFLGKRRAWRQPRIVGTAYAFQEVPELPAEPWDVGLWGCATEAGLRRFRRG</sequence>
<dbReference type="OrthoDB" id="9801938at2"/>
<proteinExistence type="inferred from homology"/>
<accession>A0A3E0X3Q4</accession>
<dbReference type="SUPFAM" id="SSF100950">
    <property type="entry name" value="NagB/RpiA/CoA transferase-like"/>
    <property type="match status" value="1"/>
</dbReference>
<keyword evidence="7" id="KW-1185">Reference proteome</keyword>
<dbReference type="PANTHER" id="PTHR23407:SF1">
    <property type="entry name" value="5-FORMYLTETRAHYDROFOLATE CYCLO-LIGASE"/>
    <property type="match status" value="1"/>
</dbReference>
<comment type="catalytic activity">
    <reaction evidence="5">
        <text>(6S)-5-formyl-5,6,7,8-tetrahydrofolate + ATP = (6R)-5,10-methenyltetrahydrofolate + ADP + phosphate</text>
        <dbReference type="Rhea" id="RHEA:10488"/>
        <dbReference type="ChEBI" id="CHEBI:30616"/>
        <dbReference type="ChEBI" id="CHEBI:43474"/>
        <dbReference type="ChEBI" id="CHEBI:57455"/>
        <dbReference type="ChEBI" id="CHEBI:57457"/>
        <dbReference type="ChEBI" id="CHEBI:456216"/>
        <dbReference type="EC" id="6.3.3.2"/>
    </reaction>
</comment>
<dbReference type="GO" id="GO:0035999">
    <property type="term" value="P:tetrahydrofolate interconversion"/>
    <property type="evidence" value="ECO:0007669"/>
    <property type="project" value="TreeGrafter"/>
</dbReference>
<evidence type="ECO:0000256" key="4">
    <source>
        <dbReference type="PIRSR" id="PIRSR006806-1"/>
    </source>
</evidence>